<evidence type="ECO:0000313" key="3">
    <source>
        <dbReference type="Proteomes" id="UP001530400"/>
    </source>
</evidence>
<evidence type="ECO:0000313" key="2">
    <source>
        <dbReference type="EMBL" id="KAL3783267.1"/>
    </source>
</evidence>
<dbReference type="EMBL" id="JALLPJ020000775">
    <property type="protein sequence ID" value="KAL3783267.1"/>
    <property type="molecule type" value="Genomic_DNA"/>
</dbReference>
<feature type="region of interest" description="Disordered" evidence="1">
    <location>
        <begin position="1"/>
        <end position="27"/>
    </location>
</feature>
<dbReference type="Proteomes" id="UP001530400">
    <property type="component" value="Unassembled WGS sequence"/>
</dbReference>
<proteinExistence type="predicted"/>
<gene>
    <name evidence="2" type="ORF">ACHAWO_013359</name>
</gene>
<evidence type="ECO:0000256" key="1">
    <source>
        <dbReference type="SAM" id="MobiDB-lite"/>
    </source>
</evidence>
<keyword evidence="3" id="KW-1185">Reference proteome</keyword>
<sequence length="110" mass="12070">MNQRMNQTSNQGNATKETSQDTAADEQIASILSKNELRSILLDTKMQQIMKDCSAQAPNEARGMRTIVAEADGGGAIEGILRQCLIDVEKKIYSYHNNSLGLCEPTHDIS</sequence>
<dbReference type="AlphaFoldDB" id="A0ABD3P5C2"/>
<accession>A0ABD3P5C2</accession>
<reference evidence="2 3" key="1">
    <citation type="submission" date="2024-10" db="EMBL/GenBank/DDBJ databases">
        <title>Updated reference genomes for cyclostephanoid diatoms.</title>
        <authorList>
            <person name="Roberts W.R."/>
            <person name="Alverson A.J."/>
        </authorList>
    </citation>
    <scope>NUCLEOTIDE SEQUENCE [LARGE SCALE GENOMIC DNA]</scope>
    <source>
        <strain evidence="2 3">AJA010-31</strain>
    </source>
</reference>
<name>A0ABD3P5C2_9STRA</name>
<protein>
    <submittedName>
        <fullName evidence="2">Uncharacterized protein</fullName>
    </submittedName>
</protein>
<comment type="caution">
    <text evidence="2">The sequence shown here is derived from an EMBL/GenBank/DDBJ whole genome shotgun (WGS) entry which is preliminary data.</text>
</comment>
<organism evidence="2 3">
    <name type="scientific">Cyclotella atomus</name>
    <dbReference type="NCBI Taxonomy" id="382360"/>
    <lineage>
        <taxon>Eukaryota</taxon>
        <taxon>Sar</taxon>
        <taxon>Stramenopiles</taxon>
        <taxon>Ochrophyta</taxon>
        <taxon>Bacillariophyta</taxon>
        <taxon>Coscinodiscophyceae</taxon>
        <taxon>Thalassiosirophycidae</taxon>
        <taxon>Stephanodiscales</taxon>
        <taxon>Stephanodiscaceae</taxon>
        <taxon>Cyclotella</taxon>
    </lineage>
</organism>
<feature type="compositionally biased region" description="Polar residues" evidence="1">
    <location>
        <begin position="1"/>
        <end position="22"/>
    </location>
</feature>